<protein>
    <recommendedName>
        <fullName evidence="8">Rhodopsin domain-containing protein</fullName>
    </recommendedName>
</protein>
<evidence type="ECO:0000256" key="6">
    <source>
        <dbReference type="SAM" id="MobiDB-lite"/>
    </source>
</evidence>
<feature type="transmembrane region" description="Helical" evidence="7">
    <location>
        <begin position="25"/>
        <end position="43"/>
    </location>
</feature>
<dbReference type="InterPro" id="IPR052337">
    <property type="entry name" value="SAT4-like"/>
</dbReference>
<feature type="region of interest" description="Disordered" evidence="6">
    <location>
        <begin position="332"/>
        <end position="356"/>
    </location>
</feature>
<dbReference type="GO" id="GO:0016020">
    <property type="term" value="C:membrane"/>
    <property type="evidence" value="ECO:0007669"/>
    <property type="project" value="UniProtKB-SubCell"/>
</dbReference>
<name>A0AAE0LYE8_9PEZI</name>
<feature type="transmembrane region" description="Helical" evidence="7">
    <location>
        <begin position="217"/>
        <end position="238"/>
    </location>
</feature>
<keyword evidence="4 7" id="KW-0472">Membrane</keyword>
<evidence type="ECO:0000256" key="4">
    <source>
        <dbReference type="ARBA" id="ARBA00023136"/>
    </source>
</evidence>
<evidence type="ECO:0000256" key="1">
    <source>
        <dbReference type="ARBA" id="ARBA00004141"/>
    </source>
</evidence>
<feature type="transmembrane region" description="Helical" evidence="7">
    <location>
        <begin position="107"/>
        <end position="131"/>
    </location>
</feature>
<sequence>MDTNVANGTHGLSQADFADENRGDWLGLPVGIFSSIIMVLIILRFWARKDRNHNRDGLGADDWFCLAATLFGWITNMLYFTMTHLGFGQHIVFVETETLSQGLLVFWFLQYTFVITQQTSKISLLLLYIRLFGEVTPWLRRTCFNLVALLVAHAVVLCVVNALQCQPIDAVWNGAAFADANGQSVSDDNYNSTRPNEHRNEPRSGSAGGSGAKCINLLSFFIFNGIFYVITDLIIWALPLQPIWHLNMPWQKKLMIAPAFGLGILVVASAAVRLWSVFLLPVTPDLTYDISSLVYALCEYNIGIICASLPILPAISRTLWFVASKKYRRKTRHRRAGSGHLSPLDGHDEGGAARGGLLTTDRQHASAPLATTGATGLPDRCLHSSGGEERPVSQDGIELADRSQDQRPKLTLLEVLKG</sequence>
<evidence type="ECO:0000256" key="7">
    <source>
        <dbReference type="SAM" id="Phobius"/>
    </source>
</evidence>
<feature type="transmembrane region" description="Helical" evidence="7">
    <location>
        <begin position="63"/>
        <end position="87"/>
    </location>
</feature>
<dbReference type="Proteomes" id="UP001283341">
    <property type="component" value="Unassembled WGS sequence"/>
</dbReference>
<dbReference type="AlphaFoldDB" id="A0AAE0LYE8"/>
<feature type="domain" description="Rhodopsin" evidence="8">
    <location>
        <begin position="43"/>
        <end position="314"/>
    </location>
</feature>
<feature type="compositionally biased region" description="Basic and acidic residues" evidence="6">
    <location>
        <begin position="399"/>
        <end position="408"/>
    </location>
</feature>
<reference evidence="9" key="1">
    <citation type="journal article" date="2023" name="Mol. Phylogenet. Evol.">
        <title>Genome-scale phylogeny and comparative genomics of the fungal order Sordariales.</title>
        <authorList>
            <person name="Hensen N."/>
            <person name="Bonometti L."/>
            <person name="Westerberg I."/>
            <person name="Brannstrom I.O."/>
            <person name="Guillou S."/>
            <person name="Cros-Aarteil S."/>
            <person name="Calhoun S."/>
            <person name="Haridas S."/>
            <person name="Kuo A."/>
            <person name="Mondo S."/>
            <person name="Pangilinan J."/>
            <person name="Riley R."/>
            <person name="LaButti K."/>
            <person name="Andreopoulos B."/>
            <person name="Lipzen A."/>
            <person name="Chen C."/>
            <person name="Yan M."/>
            <person name="Daum C."/>
            <person name="Ng V."/>
            <person name="Clum A."/>
            <person name="Steindorff A."/>
            <person name="Ohm R.A."/>
            <person name="Martin F."/>
            <person name="Silar P."/>
            <person name="Natvig D.O."/>
            <person name="Lalanne C."/>
            <person name="Gautier V."/>
            <person name="Ament-Velasquez S.L."/>
            <person name="Kruys A."/>
            <person name="Hutchinson M.I."/>
            <person name="Powell A.J."/>
            <person name="Barry K."/>
            <person name="Miller A.N."/>
            <person name="Grigoriev I.V."/>
            <person name="Debuchy R."/>
            <person name="Gladieux P."/>
            <person name="Hiltunen Thoren M."/>
            <person name="Johannesson H."/>
        </authorList>
    </citation>
    <scope>NUCLEOTIDE SEQUENCE</scope>
    <source>
        <strain evidence="9">CBS 118394</strain>
    </source>
</reference>
<evidence type="ECO:0000259" key="8">
    <source>
        <dbReference type="Pfam" id="PF20684"/>
    </source>
</evidence>
<feature type="region of interest" description="Disordered" evidence="6">
    <location>
        <begin position="368"/>
        <end position="410"/>
    </location>
</feature>
<evidence type="ECO:0000313" key="10">
    <source>
        <dbReference type="Proteomes" id="UP001283341"/>
    </source>
</evidence>
<feature type="transmembrane region" description="Helical" evidence="7">
    <location>
        <begin position="259"/>
        <end position="280"/>
    </location>
</feature>
<comment type="caution">
    <text evidence="9">The sequence shown here is derived from an EMBL/GenBank/DDBJ whole genome shotgun (WGS) entry which is preliminary data.</text>
</comment>
<organism evidence="9 10">
    <name type="scientific">Apodospora peruviana</name>
    <dbReference type="NCBI Taxonomy" id="516989"/>
    <lineage>
        <taxon>Eukaryota</taxon>
        <taxon>Fungi</taxon>
        <taxon>Dikarya</taxon>
        <taxon>Ascomycota</taxon>
        <taxon>Pezizomycotina</taxon>
        <taxon>Sordariomycetes</taxon>
        <taxon>Sordariomycetidae</taxon>
        <taxon>Sordariales</taxon>
        <taxon>Lasiosphaeriaceae</taxon>
        <taxon>Apodospora</taxon>
    </lineage>
</organism>
<keyword evidence="2 7" id="KW-0812">Transmembrane</keyword>
<comment type="similarity">
    <text evidence="5">Belongs to the SAT4 family.</text>
</comment>
<feature type="transmembrane region" description="Helical" evidence="7">
    <location>
        <begin position="143"/>
        <end position="163"/>
    </location>
</feature>
<dbReference type="Pfam" id="PF20684">
    <property type="entry name" value="Fung_rhodopsin"/>
    <property type="match status" value="1"/>
</dbReference>
<dbReference type="InterPro" id="IPR049326">
    <property type="entry name" value="Rhodopsin_dom_fungi"/>
</dbReference>
<keyword evidence="3 7" id="KW-1133">Transmembrane helix</keyword>
<reference evidence="9" key="2">
    <citation type="submission" date="2023-06" db="EMBL/GenBank/DDBJ databases">
        <authorList>
            <consortium name="Lawrence Berkeley National Laboratory"/>
            <person name="Haridas S."/>
            <person name="Hensen N."/>
            <person name="Bonometti L."/>
            <person name="Westerberg I."/>
            <person name="Brannstrom I.O."/>
            <person name="Guillou S."/>
            <person name="Cros-Aarteil S."/>
            <person name="Calhoun S."/>
            <person name="Kuo A."/>
            <person name="Mondo S."/>
            <person name="Pangilinan J."/>
            <person name="Riley R."/>
            <person name="Labutti K."/>
            <person name="Andreopoulos B."/>
            <person name="Lipzen A."/>
            <person name="Chen C."/>
            <person name="Yanf M."/>
            <person name="Daum C."/>
            <person name="Ng V."/>
            <person name="Clum A."/>
            <person name="Steindorff A."/>
            <person name="Ohm R."/>
            <person name="Martin F."/>
            <person name="Silar P."/>
            <person name="Natvig D."/>
            <person name="Lalanne C."/>
            <person name="Gautier V."/>
            <person name="Ament-Velasquez S.L."/>
            <person name="Kruys A."/>
            <person name="Hutchinson M.I."/>
            <person name="Powell A.J."/>
            <person name="Barry K."/>
            <person name="Miller A.N."/>
            <person name="Grigoriev I.V."/>
            <person name="Debuchy R."/>
            <person name="Gladieux P."/>
            <person name="Thoren M.H."/>
            <person name="Johannesson H."/>
        </authorList>
    </citation>
    <scope>NUCLEOTIDE SEQUENCE</scope>
    <source>
        <strain evidence="9">CBS 118394</strain>
    </source>
</reference>
<dbReference type="PANTHER" id="PTHR33048:SF47">
    <property type="entry name" value="INTEGRAL MEMBRANE PROTEIN-RELATED"/>
    <property type="match status" value="1"/>
</dbReference>
<evidence type="ECO:0000256" key="3">
    <source>
        <dbReference type="ARBA" id="ARBA00022989"/>
    </source>
</evidence>
<proteinExistence type="inferred from homology"/>
<comment type="subcellular location">
    <subcellularLocation>
        <location evidence="1">Membrane</location>
        <topology evidence="1">Multi-pass membrane protein</topology>
    </subcellularLocation>
</comment>
<accession>A0AAE0LYE8</accession>
<evidence type="ECO:0000256" key="5">
    <source>
        <dbReference type="ARBA" id="ARBA00038359"/>
    </source>
</evidence>
<dbReference type="EMBL" id="JAUEDM010000009">
    <property type="protein sequence ID" value="KAK3312303.1"/>
    <property type="molecule type" value="Genomic_DNA"/>
</dbReference>
<gene>
    <name evidence="9" type="ORF">B0H66DRAFT_632948</name>
</gene>
<evidence type="ECO:0000256" key="2">
    <source>
        <dbReference type="ARBA" id="ARBA00022692"/>
    </source>
</evidence>
<dbReference type="PANTHER" id="PTHR33048">
    <property type="entry name" value="PTH11-LIKE INTEGRAL MEMBRANE PROTEIN (AFU_ORTHOLOGUE AFUA_5G11245)"/>
    <property type="match status" value="1"/>
</dbReference>
<feature type="region of interest" description="Disordered" evidence="6">
    <location>
        <begin position="186"/>
        <end position="209"/>
    </location>
</feature>
<evidence type="ECO:0000313" key="9">
    <source>
        <dbReference type="EMBL" id="KAK3312303.1"/>
    </source>
</evidence>
<keyword evidence="10" id="KW-1185">Reference proteome</keyword>
<feature type="transmembrane region" description="Helical" evidence="7">
    <location>
        <begin position="300"/>
        <end position="323"/>
    </location>
</feature>
<feature type="compositionally biased region" description="Basic and acidic residues" evidence="6">
    <location>
        <begin position="380"/>
        <end position="392"/>
    </location>
</feature>